<organism evidence="1 2">
    <name type="scientific">Candidatus Iainarchaeum sp</name>
    <dbReference type="NCBI Taxonomy" id="3101447"/>
    <lineage>
        <taxon>Archaea</taxon>
        <taxon>Candidatus Iainarchaeota</taxon>
        <taxon>Candidatus Iainarchaeia</taxon>
        <taxon>Candidatus Iainarchaeales</taxon>
        <taxon>Candidatus Iainarchaeaceae</taxon>
        <taxon>Candidatus Iainarchaeum</taxon>
    </lineage>
</organism>
<protein>
    <submittedName>
        <fullName evidence="1">Uncharacterized protein</fullName>
    </submittedName>
</protein>
<reference evidence="2" key="1">
    <citation type="journal article" date="2020" name="bioRxiv">
        <title>A rank-normalized archaeal taxonomy based on genome phylogeny resolves widespread incomplete and uneven classifications.</title>
        <authorList>
            <person name="Rinke C."/>
            <person name="Chuvochina M."/>
            <person name="Mussig A.J."/>
            <person name="Chaumeil P.-A."/>
            <person name="Waite D.W."/>
            <person name="Whitman W.B."/>
            <person name="Parks D.H."/>
            <person name="Hugenholtz P."/>
        </authorList>
    </citation>
    <scope>NUCLEOTIDE SEQUENCE [LARGE SCALE GENOMIC DNA]</scope>
</reference>
<dbReference type="AlphaFoldDB" id="A0A7J4IWB8"/>
<comment type="caution">
    <text evidence="1">The sequence shown here is derived from an EMBL/GenBank/DDBJ whole genome shotgun (WGS) entry which is preliminary data.</text>
</comment>
<accession>A0A7J4IWB8</accession>
<proteinExistence type="predicted"/>
<name>A0A7J4IWB8_9ARCH</name>
<evidence type="ECO:0000313" key="2">
    <source>
        <dbReference type="Proteomes" id="UP000565078"/>
    </source>
</evidence>
<dbReference type="EMBL" id="DUGC01000004">
    <property type="protein sequence ID" value="HIH09084.1"/>
    <property type="molecule type" value="Genomic_DNA"/>
</dbReference>
<sequence>MALLLLSALFNIYETALRGQVMSDEGLQEAAAMAKVADKFANVKSNTIMLTANSAERAVDVRILPFDYNLGNNTVSFSTEIPARQEVIDDFLGGLNSLRIFLEDTNYSNEFDSIHTDINTLTPVDWGGTDRNVSFIALPQCMKFSILDQNTITLKFVCADYNYLSITRQDINISFTPANSFDAISCSFNSSPSCPDNDFNAQSPLPYMEIALGSSACPSCSLPQRARGHFDPAYESYVRIRCSDGNCSPVDVNLNEGIAINYGGPRIRLGLGLQLDSDIMELLFSDLNLAVSDIYFGIRRWRD</sequence>
<gene>
    <name evidence="1" type="ORF">HA254_00265</name>
</gene>
<dbReference type="Proteomes" id="UP000565078">
    <property type="component" value="Unassembled WGS sequence"/>
</dbReference>
<evidence type="ECO:0000313" key="1">
    <source>
        <dbReference type="EMBL" id="HIH09084.1"/>
    </source>
</evidence>